<feature type="compositionally biased region" description="Low complexity" evidence="6">
    <location>
        <begin position="34"/>
        <end position="48"/>
    </location>
</feature>
<gene>
    <name evidence="8" type="ORF">FCC1311_058111</name>
</gene>
<dbReference type="EMBL" id="BEYU01000008">
    <property type="protein sequence ID" value="GBG24765.1"/>
    <property type="molecule type" value="Genomic_DNA"/>
</dbReference>
<dbReference type="InterPro" id="IPR042231">
    <property type="entry name" value="Cho/carn_acyl_trans_2"/>
</dbReference>
<dbReference type="PROSITE" id="PS00440">
    <property type="entry name" value="ACYLTRANSF_C_2"/>
    <property type="match status" value="1"/>
</dbReference>
<evidence type="ECO:0000259" key="7">
    <source>
        <dbReference type="Pfam" id="PF00755"/>
    </source>
</evidence>
<dbReference type="GO" id="GO:0016746">
    <property type="term" value="F:acyltransferase activity"/>
    <property type="evidence" value="ECO:0007669"/>
    <property type="project" value="UniProtKB-KW"/>
</dbReference>
<dbReference type="InParanoid" id="A0A2R5G2J9"/>
<proteinExistence type="inferred from homology"/>
<evidence type="ECO:0000256" key="5">
    <source>
        <dbReference type="RuleBase" id="RU003801"/>
    </source>
</evidence>
<feature type="compositionally biased region" description="Low complexity" evidence="6">
    <location>
        <begin position="113"/>
        <end position="128"/>
    </location>
</feature>
<organism evidence="8 9">
    <name type="scientific">Hondaea fermentalgiana</name>
    <dbReference type="NCBI Taxonomy" id="2315210"/>
    <lineage>
        <taxon>Eukaryota</taxon>
        <taxon>Sar</taxon>
        <taxon>Stramenopiles</taxon>
        <taxon>Bigyra</taxon>
        <taxon>Labyrinthulomycetes</taxon>
        <taxon>Thraustochytrida</taxon>
        <taxon>Thraustochytriidae</taxon>
        <taxon>Hondaea</taxon>
    </lineage>
</organism>
<dbReference type="Pfam" id="PF00755">
    <property type="entry name" value="Carn_acyltransf"/>
    <property type="match status" value="1"/>
</dbReference>
<accession>A0A2R5G2J9</accession>
<dbReference type="AlphaFoldDB" id="A0A2R5G2J9"/>
<dbReference type="InterPro" id="IPR039551">
    <property type="entry name" value="Cho/carn_acyl_trans"/>
</dbReference>
<sequence>MHCTALHCTAALHRPRSPPCIACIACIASRRSPAPPAAAAVPHRAPASRTPPGRSGAAAEQRRSSGARRTGSRRRGQRRADSSRRLVSDAAAPRRAAERQRATGGRAERSGAERSGAARAEGRATARSGRGRMSKVVGYEKALFRDHGADFAESKDMEPASQTLYAKQGEVDPLPLPELEHTFELFLQSVKPHVTEAEYRETERKVREFAKEGGLAQELQKRLQALAEERKGSSWFIKMWNEAAYLGYRDSVVWNVTYYLQFKDELASGMASQTRRAARFVYHALAFRDELVSGRLTPDMGKKKAWSNSQYKYMFNASRMPGEDGMDFVRTYAPDVYNHIVVMRKNRFYTFDVQGLSVDDLHYQLERVKRMADREGTDYYPVGVLTAEDRDKWAAKRLLLTELGAEADGRLNAASLERIESSILCVNLEDWSPTTREETGLSLLAGNGRNRFWDKSMQFVFFENGKGGYVGEHAMMDGMTTTRLVNYCLDKVFADPPEVVSGANFSNSLLPEPEPVLFQLSQSAKAAIQEAEATFDAMLASKELSVCMFHGYGKNKIKTFKTSPDAFAQVAIQYAYYKTFGCCRGTYESTQTRTYMHGRTEVTRSVTNESVAFCQAMTSGGVPAKRCLELLRSATSAHSAYTKKASAGTGCDRHLLGLKMMMRDGESAELYSDAGYARSSTWALSTSGLGGELMDGWGFGEVVPHGLGIGYSVQNDKLRFTVSSRHPEQKWATRFTANMEAALQEMQAVVAMGESEGKL</sequence>
<dbReference type="Gene3D" id="3.30.559.70">
    <property type="entry name" value="Choline/Carnitine o-acyltransferase, domain 2"/>
    <property type="match status" value="1"/>
</dbReference>
<keyword evidence="3 5" id="KW-0012">Acyltransferase</keyword>
<feature type="active site" description="Proton acceptor" evidence="4">
    <location>
        <position position="473"/>
    </location>
</feature>
<dbReference type="PANTHER" id="PTHR22589">
    <property type="entry name" value="CARNITINE O-ACYLTRANSFERASE"/>
    <property type="match status" value="1"/>
</dbReference>
<evidence type="ECO:0000256" key="4">
    <source>
        <dbReference type="PIRSR" id="PIRSR600542-1"/>
    </source>
</evidence>
<reference evidence="8 9" key="1">
    <citation type="submission" date="2017-12" db="EMBL/GenBank/DDBJ databases">
        <title>Sequencing, de novo assembly and annotation of complete genome of a new Thraustochytrid species, strain FCC1311.</title>
        <authorList>
            <person name="Sedici K."/>
            <person name="Godart F."/>
            <person name="Aiese Cigliano R."/>
            <person name="Sanseverino W."/>
            <person name="Barakat M."/>
            <person name="Ortet P."/>
            <person name="Marechal E."/>
            <person name="Cagnac O."/>
            <person name="Amato A."/>
        </authorList>
    </citation>
    <scope>NUCLEOTIDE SEQUENCE [LARGE SCALE GENOMIC DNA]</scope>
</reference>
<feature type="compositionally biased region" description="Basic and acidic residues" evidence="6">
    <location>
        <begin position="95"/>
        <end position="112"/>
    </location>
</feature>
<evidence type="ECO:0000256" key="1">
    <source>
        <dbReference type="ARBA" id="ARBA00005232"/>
    </source>
</evidence>
<evidence type="ECO:0000256" key="3">
    <source>
        <dbReference type="ARBA" id="ARBA00023315"/>
    </source>
</evidence>
<evidence type="ECO:0000256" key="6">
    <source>
        <dbReference type="SAM" id="MobiDB-lite"/>
    </source>
</evidence>
<evidence type="ECO:0000313" key="9">
    <source>
        <dbReference type="Proteomes" id="UP000241890"/>
    </source>
</evidence>
<dbReference type="Gene3D" id="3.30.559.10">
    <property type="entry name" value="Chloramphenicol acetyltransferase-like domain"/>
    <property type="match status" value="1"/>
</dbReference>
<dbReference type="OrthoDB" id="240216at2759"/>
<dbReference type="PANTHER" id="PTHR22589:SF103">
    <property type="entry name" value="CARNITINE O-ACETYL-TRANSFERASE, ISOFORM A-RELATED"/>
    <property type="match status" value="1"/>
</dbReference>
<feature type="region of interest" description="Disordered" evidence="6">
    <location>
        <begin position="34"/>
        <end position="132"/>
    </location>
</feature>
<feature type="domain" description="Choline/carnitine acyltransferase" evidence="7">
    <location>
        <begin position="174"/>
        <end position="740"/>
    </location>
</feature>
<protein>
    <submittedName>
        <fullName evidence="8">Carnitine O-acetyltransferase, mitochondrial</fullName>
    </submittedName>
</protein>
<keyword evidence="9" id="KW-1185">Reference proteome</keyword>
<evidence type="ECO:0000313" key="8">
    <source>
        <dbReference type="EMBL" id="GBG24765.1"/>
    </source>
</evidence>
<dbReference type="SUPFAM" id="SSF52777">
    <property type="entry name" value="CoA-dependent acyltransferases"/>
    <property type="match status" value="2"/>
</dbReference>
<feature type="compositionally biased region" description="Basic and acidic residues" evidence="6">
    <location>
        <begin position="78"/>
        <end position="87"/>
    </location>
</feature>
<comment type="similarity">
    <text evidence="1 5">Belongs to the carnitine/choline acetyltransferase family.</text>
</comment>
<dbReference type="InterPro" id="IPR000542">
    <property type="entry name" value="Carn_acyl_trans"/>
</dbReference>
<comment type="caution">
    <text evidence="8">The sequence shown here is derived from an EMBL/GenBank/DDBJ whole genome shotgun (WGS) entry which is preliminary data.</text>
</comment>
<keyword evidence="2 5" id="KW-0808">Transferase</keyword>
<dbReference type="Proteomes" id="UP000241890">
    <property type="component" value="Unassembled WGS sequence"/>
</dbReference>
<name>A0A2R5G2J9_9STRA</name>
<dbReference type="InterPro" id="IPR023213">
    <property type="entry name" value="CAT-like_dom_sf"/>
</dbReference>
<evidence type="ECO:0000256" key="2">
    <source>
        <dbReference type="ARBA" id="ARBA00022679"/>
    </source>
</evidence>